<evidence type="ECO:0000259" key="9">
    <source>
        <dbReference type="PROSITE" id="PS51755"/>
    </source>
</evidence>
<evidence type="ECO:0000256" key="7">
    <source>
        <dbReference type="PROSITE-ProRule" id="PRU01091"/>
    </source>
</evidence>
<dbReference type="CDD" id="cd00383">
    <property type="entry name" value="trans_reg_C"/>
    <property type="match status" value="1"/>
</dbReference>
<dbReference type="Gene3D" id="3.40.50.2300">
    <property type="match status" value="1"/>
</dbReference>
<dbReference type="Proteomes" id="UP001589797">
    <property type="component" value="Unassembled WGS sequence"/>
</dbReference>
<name>A0ABV6FN16_9BACT</name>
<sequence length="230" mass="26248">MHKTNILLIEDDDRLSIVLKKGLEEKGFSVTQAFDGEMGLRLFDKGGFDLIITDLILPKINGLDVSKAIRKKDNHIPIIMLTALGATDDKVEGFDAGADDYLVKPFDFRELYARMKTLLKRSGKNSEFTDKTILSYADLQIDTQLKKVSRAGIVLNMTPKEYTLLEYLIKNPERVLSREEIAREVWGVNFDTGTNFIDVYINYIRKKVDKPFEDKLIHTRPGMGFLLQKA</sequence>
<organism evidence="10 11">
    <name type="scientific">Fontibacter flavus</name>
    <dbReference type="NCBI Taxonomy" id="654838"/>
    <lineage>
        <taxon>Bacteria</taxon>
        <taxon>Pseudomonadati</taxon>
        <taxon>Bacteroidota</taxon>
        <taxon>Cytophagia</taxon>
        <taxon>Cytophagales</taxon>
        <taxon>Cyclobacteriaceae</taxon>
        <taxon>Fontibacter</taxon>
    </lineage>
</organism>
<dbReference type="PANTHER" id="PTHR48111:SF22">
    <property type="entry name" value="REGULATOR OF RPOS"/>
    <property type="match status" value="1"/>
</dbReference>
<keyword evidence="5" id="KW-0804">Transcription</keyword>
<dbReference type="EMBL" id="JBHLWI010000002">
    <property type="protein sequence ID" value="MFC0261259.1"/>
    <property type="molecule type" value="Genomic_DNA"/>
</dbReference>
<dbReference type="SMART" id="SM00448">
    <property type="entry name" value="REC"/>
    <property type="match status" value="1"/>
</dbReference>
<dbReference type="InterPro" id="IPR001867">
    <property type="entry name" value="OmpR/PhoB-type_DNA-bd"/>
</dbReference>
<dbReference type="InterPro" id="IPR001789">
    <property type="entry name" value="Sig_transdc_resp-reg_receiver"/>
</dbReference>
<dbReference type="Pfam" id="PF00072">
    <property type="entry name" value="Response_reg"/>
    <property type="match status" value="1"/>
</dbReference>
<dbReference type="Gene3D" id="6.10.250.690">
    <property type="match status" value="1"/>
</dbReference>
<evidence type="ECO:0000256" key="6">
    <source>
        <dbReference type="PROSITE-ProRule" id="PRU00169"/>
    </source>
</evidence>
<keyword evidence="11" id="KW-1185">Reference proteome</keyword>
<evidence type="ECO:0000256" key="2">
    <source>
        <dbReference type="ARBA" id="ARBA00023012"/>
    </source>
</evidence>
<proteinExistence type="predicted"/>
<dbReference type="SUPFAM" id="SSF52172">
    <property type="entry name" value="CheY-like"/>
    <property type="match status" value="1"/>
</dbReference>
<evidence type="ECO:0000313" key="10">
    <source>
        <dbReference type="EMBL" id="MFC0261259.1"/>
    </source>
</evidence>
<dbReference type="PROSITE" id="PS51755">
    <property type="entry name" value="OMPR_PHOB"/>
    <property type="match status" value="1"/>
</dbReference>
<dbReference type="Pfam" id="PF00486">
    <property type="entry name" value="Trans_reg_C"/>
    <property type="match status" value="1"/>
</dbReference>
<feature type="modified residue" description="4-aspartylphosphate" evidence="6">
    <location>
        <position position="54"/>
    </location>
</feature>
<reference evidence="10 11" key="1">
    <citation type="submission" date="2024-09" db="EMBL/GenBank/DDBJ databases">
        <authorList>
            <person name="Sun Q."/>
            <person name="Mori K."/>
        </authorList>
    </citation>
    <scope>NUCLEOTIDE SEQUENCE [LARGE SCALE GENOMIC DNA]</scope>
    <source>
        <strain evidence="10 11">CCM 7650</strain>
    </source>
</reference>
<accession>A0ABV6FN16</accession>
<dbReference type="RefSeq" id="WP_382385713.1">
    <property type="nucleotide sequence ID" value="NZ_JBHLWI010000002.1"/>
</dbReference>
<keyword evidence="4 7" id="KW-0238">DNA-binding</keyword>
<keyword evidence="2" id="KW-0902">Two-component regulatory system</keyword>
<feature type="DNA-binding region" description="OmpR/PhoB-type" evidence="7">
    <location>
        <begin position="131"/>
        <end position="229"/>
    </location>
</feature>
<keyword evidence="1 6" id="KW-0597">Phosphoprotein</keyword>
<evidence type="ECO:0000313" key="11">
    <source>
        <dbReference type="Proteomes" id="UP001589797"/>
    </source>
</evidence>
<feature type="domain" description="Response regulatory" evidence="8">
    <location>
        <begin position="5"/>
        <end position="119"/>
    </location>
</feature>
<protein>
    <submittedName>
        <fullName evidence="10">Response regulator transcription factor</fullName>
    </submittedName>
</protein>
<dbReference type="Gene3D" id="1.10.10.10">
    <property type="entry name" value="Winged helix-like DNA-binding domain superfamily/Winged helix DNA-binding domain"/>
    <property type="match status" value="1"/>
</dbReference>
<evidence type="ECO:0000256" key="3">
    <source>
        <dbReference type="ARBA" id="ARBA00023015"/>
    </source>
</evidence>
<dbReference type="PROSITE" id="PS50110">
    <property type="entry name" value="RESPONSE_REGULATORY"/>
    <property type="match status" value="1"/>
</dbReference>
<comment type="caution">
    <text evidence="10">The sequence shown here is derived from an EMBL/GenBank/DDBJ whole genome shotgun (WGS) entry which is preliminary data.</text>
</comment>
<dbReference type="InterPro" id="IPR011006">
    <property type="entry name" value="CheY-like_superfamily"/>
</dbReference>
<gene>
    <name evidence="10" type="ORF">ACFFIP_01095</name>
</gene>
<keyword evidence="3" id="KW-0805">Transcription regulation</keyword>
<evidence type="ECO:0000256" key="4">
    <source>
        <dbReference type="ARBA" id="ARBA00023125"/>
    </source>
</evidence>
<dbReference type="PANTHER" id="PTHR48111">
    <property type="entry name" value="REGULATOR OF RPOS"/>
    <property type="match status" value="1"/>
</dbReference>
<dbReference type="InterPro" id="IPR036388">
    <property type="entry name" value="WH-like_DNA-bd_sf"/>
</dbReference>
<feature type="domain" description="OmpR/PhoB-type" evidence="9">
    <location>
        <begin position="131"/>
        <end position="229"/>
    </location>
</feature>
<evidence type="ECO:0000259" key="8">
    <source>
        <dbReference type="PROSITE" id="PS50110"/>
    </source>
</evidence>
<evidence type="ECO:0000256" key="5">
    <source>
        <dbReference type="ARBA" id="ARBA00023163"/>
    </source>
</evidence>
<dbReference type="InterPro" id="IPR039420">
    <property type="entry name" value="WalR-like"/>
</dbReference>
<evidence type="ECO:0000256" key="1">
    <source>
        <dbReference type="ARBA" id="ARBA00022553"/>
    </source>
</evidence>
<dbReference type="SMART" id="SM00862">
    <property type="entry name" value="Trans_reg_C"/>
    <property type="match status" value="1"/>
</dbReference>